<dbReference type="STRING" id="133385.A0A2T9Y9K1"/>
<dbReference type="InterPro" id="IPR000812">
    <property type="entry name" value="TFIIB"/>
</dbReference>
<dbReference type="GO" id="GO:0005634">
    <property type="term" value="C:nucleus"/>
    <property type="evidence" value="ECO:0007669"/>
    <property type="project" value="TreeGrafter"/>
</dbReference>
<dbReference type="PRINTS" id="PR00685">
    <property type="entry name" value="TIFACTORIIB"/>
</dbReference>
<feature type="domain" description="Transcription factor TFIIB cyclin-like" evidence="3">
    <location>
        <begin position="303"/>
        <end position="381"/>
    </location>
</feature>
<dbReference type="AlphaFoldDB" id="A0A2T9Y9K1"/>
<evidence type="ECO:0000259" key="3">
    <source>
        <dbReference type="Pfam" id="PF00382"/>
    </source>
</evidence>
<dbReference type="GO" id="GO:0097550">
    <property type="term" value="C:transcription preinitiation complex"/>
    <property type="evidence" value="ECO:0007669"/>
    <property type="project" value="TreeGrafter"/>
</dbReference>
<keyword evidence="1" id="KW-0805">Transcription regulation</keyword>
<keyword evidence="2" id="KW-0804">Transcription</keyword>
<reference evidence="4 5" key="1">
    <citation type="journal article" date="2018" name="MBio">
        <title>Comparative Genomics Reveals the Core Gene Toolbox for the Fungus-Insect Symbiosis.</title>
        <authorList>
            <person name="Wang Y."/>
            <person name="Stata M."/>
            <person name="Wang W."/>
            <person name="Stajich J.E."/>
            <person name="White M.M."/>
            <person name="Moncalvo J.M."/>
        </authorList>
    </citation>
    <scope>NUCLEOTIDE SEQUENCE [LARGE SCALE GENOMIC DNA]</scope>
    <source>
        <strain evidence="4 5">SWE-8-4</strain>
    </source>
</reference>
<accession>A0A2T9Y9K1</accession>
<evidence type="ECO:0000313" key="5">
    <source>
        <dbReference type="Proteomes" id="UP000245383"/>
    </source>
</evidence>
<organism evidence="4 5">
    <name type="scientific">Smittium simulii</name>
    <dbReference type="NCBI Taxonomy" id="133385"/>
    <lineage>
        <taxon>Eukaryota</taxon>
        <taxon>Fungi</taxon>
        <taxon>Fungi incertae sedis</taxon>
        <taxon>Zoopagomycota</taxon>
        <taxon>Kickxellomycotina</taxon>
        <taxon>Harpellomycetes</taxon>
        <taxon>Harpellales</taxon>
        <taxon>Legeriomycetaceae</taxon>
        <taxon>Smittium</taxon>
    </lineage>
</organism>
<dbReference type="Gene3D" id="1.10.472.10">
    <property type="entry name" value="Cyclin-like"/>
    <property type="match status" value="2"/>
</dbReference>
<dbReference type="Pfam" id="PF00382">
    <property type="entry name" value="TFIIB"/>
    <property type="match status" value="1"/>
</dbReference>
<keyword evidence="5" id="KW-1185">Reference proteome</keyword>
<dbReference type="PANTHER" id="PTHR11618">
    <property type="entry name" value="TRANSCRIPTION INITIATION FACTOR IIB-RELATED"/>
    <property type="match status" value="1"/>
</dbReference>
<gene>
    <name evidence="4" type="ORF">BB561_005606</name>
</gene>
<dbReference type="PANTHER" id="PTHR11618:SF13">
    <property type="entry name" value="TRANSCRIPTION INITIATION FACTOR IIB"/>
    <property type="match status" value="1"/>
</dbReference>
<protein>
    <recommendedName>
        <fullName evidence="3">Transcription factor TFIIB cyclin-like domain-containing protein</fullName>
    </recommendedName>
</protein>
<dbReference type="EMBL" id="MBFR01000347">
    <property type="protein sequence ID" value="PVU89000.1"/>
    <property type="molecule type" value="Genomic_DNA"/>
</dbReference>
<dbReference type="InterPro" id="IPR013150">
    <property type="entry name" value="TFIIB_cyclin"/>
</dbReference>
<dbReference type="SUPFAM" id="SSF47954">
    <property type="entry name" value="Cyclin-like"/>
    <property type="match status" value="2"/>
</dbReference>
<dbReference type="Proteomes" id="UP000245383">
    <property type="component" value="Unassembled WGS sequence"/>
</dbReference>
<evidence type="ECO:0000256" key="1">
    <source>
        <dbReference type="ARBA" id="ARBA00023015"/>
    </source>
</evidence>
<dbReference type="GO" id="GO:0070897">
    <property type="term" value="P:transcription preinitiation complex assembly"/>
    <property type="evidence" value="ECO:0007669"/>
    <property type="project" value="InterPro"/>
</dbReference>
<sequence>MLHAATSKLALSAFGYKLAKSNHDSYSTSPKKSSHDSYPTSSSYQSFYHNNSVQIFSQNTPLILPNAPGFDYVNPFFAKKKSAHNVVNKASISNLVSDHNCLKISDSRDSTFLQNPVSISPISNRSYIGSFVNPSTNKDLSKKYIRLNKSPLETLVEAAIMVQSESSTVAEIADSAINSSKTLHFSPISNSSNLNYLPSLSKSNSVSPLPQINDIPSISEKDETFSPILYNGNELFTASSSSSSSDIVSSPTFKNNTSNKINLDNPLIAKNSTLQKDTTENTETKSLEADQFIDVSKSTGIWNLLHISQDIYFEAVKIYDNIKVNKMVQSRRPLQKKNAIIASILFIICRNKGYPRTFTEICNVCDVSKRDIGMYYKLMLKVLNPELINKQSAKPEEFIHRWCCILKTPDFVSISAAEVYYNVDKLNLVPGKCHIGVSAACIWFTIWCSREYVLLSKLQFKLPQDIIVSSAGNPLLCNDANYTSDSDLFSKLHINKVKSSLADFTQKDVCKVASVASATLTTTFKLFLCNLKDILPTNILDYISD</sequence>
<dbReference type="GO" id="GO:0017025">
    <property type="term" value="F:TBP-class protein binding"/>
    <property type="evidence" value="ECO:0007669"/>
    <property type="project" value="InterPro"/>
</dbReference>
<evidence type="ECO:0000256" key="2">
    <source>
        <dbReference type="ARBA" id="ARBA00023163"/>
    </source>
</evidence>
<proteinExistence type="predicted"/>
<comment type="caution">
    <text evidence="4">The sequence shown here is derived from an EMBL/GenBank/DDBJ whole genome shotgun (WGS) entry which is preliminary data.</text>
</comment>
<dbReference type="InterPro" id="IPR036915">
    <property type="entry name" value="Cyclin-like_sf"/>
</dbReference>
<dbReference type="OrthoDB" id="25790at2759"/>
<evidence type="ECO:0000313" key="4">
    <source>
        <dbReference type="EMBL" id="PVU89000.1"/>
    </source>
</evidence>
<name>A0A2T9Y9K1_9FUNG</name>